<dbReference type="PANTHER" id="PTHR43625">
    <property type="entry name" value="AFLATOXIN B1 ALDEHYDE REDUCTASE"/>
    <property type="match status" value="1"/>
</dbReference>
<dbReference type="InterPro" id="IPR036812">
    <property type="entry name" value="NAD(P)_OxRdtase_dom_sf"/>
</dbReference>
<gene>
    <name evidence="3" type="ORF">CEUR00632_LOCUS11771</name>
</gene>
<evidence type="ECO:0000313" key="3">
    <source>
        <dbReference type="EMBL" id="CAD8293011.1"/>
    </source>
</evidence>
<dbReference type="CDD" id="cd19093">
    <property type="entry name" value="AKR_AtPLR-like"/>
    <property type="match status" value="1"/>
</dbReference>
<proteinExistence type="predicted"/>
<keyword evidence="1" id="KW-0560">Oxidoreductase</keyword>
<reference evidence="3" key="1">
    <citation type="submission" date="2021-01" db="EMBL/GenBank/DDBJ databases">
        <authorList>
            <person name="Corre E."/>
            <person name="Pelletier E."/>
            <person name="Niang G."/>
            <person name="Scheremetjew M."/>
            <person name="Finn R."/>
            <person name="Kale V."/>
            <person name="Holt S."/>
            <person name="Cochrane G."/>
            <person name="Meng A."/>
            <person name="Brown T."/>
            <person name="Cohen L."/>
        </authorList>
    </citation>
    <scope>NUCLEOTIDE SEQUENCE</scope>
    <source>
        <strain evidence="3">CCMP219</strain>
    </source>
</reference>
<dbReference type="InterPro" id="IPR050791">
    <property type="entry name" value="Aldo-Keto_reductase"/>
</dbReference>
<dbReference type="InterPro" id="IPR023210">
    <property type="entry name" value="NADP_OxRdtase_dom"/>
</dbReference>
<dbReference type="AlphaFoldDB" id="A0A7R9VE59"/>
<protein>
    <recommendedName>
        <fullName evidence="2">NADP-dependent oxidoreductase domain-containing protein</fullName>
    </recommendedName>
</protein>
<sequence>MAPAACQCASHLRPLSPVGASVHRTRRIVRAPARLQRPRSLHQGMRRRCTVVRPNALLSSLFGKRTNDRNEQRLYKQSEMKRFGDLEVSPMGLGTWSWGNQFLWGYDEAMDPELQQVFNLAVSKGVNLFDTADSYGTGRLNGKSEQLLGRCIAEYPGSRDVADGVLVATKFAAYPWRLLPSTIVAACKGSLRRLGAEQIAIGQLHWSASNYAPLQELALVNGLADCYQQGLIRAAGVSNYGPRELRKVHAKLAARGVPLASAQVQFSLLSWGREQEEAQQACDELGIGLIAYSPLALGLLTGKYSMDNLPKGPRGQLFRQLLPEIDPVLVTLREVATQRKKTMSQVAINWCMAKGAVPIPGAKDVAQATENLGALGWRLTAGEVASLDEVSRTIKRGMVQNIFQTR</sequence>
<feature type="domain" description="NADP-dependent oxidoreductase" evidence="2">
    <location>
        <begin position="90"/>
        <end position="391"/>
    </location>
</feature>
<dbReference type="GO" id="GO:0016491">
    <property type="term" value="F:oxidoreductase activity"/>
    <property type="evidence" value="ECO:0007669"/>
    <property type="project" value="UniProtKB-KW"/>
</dbReference>
<dbReference type="EMBL" id="HBEC01025678">
    <property type="protein sequence ID" value="CAD8293011.1"/>
    <property type="molecule type" value="Transcribed_RNA"/>
</dbReference>
<dbReference type="Gene3D" id="3.20.20.100">
    <property type="entry name" value="NADP-dependent oxidoreductase domain"/>
    <property type="match status" value="1"/>
</dbReference>
<dbReference type="GO" id="GO:0005737">
    <property type="term" value="C:cytoplasm"/>
    <property type="evidence" value="ECO:0007669"/>
    <property type="project" value="TreeGrafter"/>
</dbReference>
<dbReference type="PANTHER" id="PTHR43625:SF5">
    <property type="entry name" value="PYRIDOXAL REDUCTASE, CHLOROPLASTIC"/>
    <property type="match status" value="1"/>
</dbReference>
<dbReference type="Pfam" id="PF00248">
    <property type="entry name" value="Aldo_ket_red"/>
    <property type="match status" value="1"/>
</dbReference>
<dbReference type="SUPFAM" id="SSF51430">
    <property type="entry name" value="NAD(P)-linked oxidoreductase"/>
    <property type="match status" value="1"/>
</dbReference>
<accession>A0A7R9VE59</accession>
<evidence type="ECO:0000256" key="1">
    <source>
        <dbReference type="ARBA" id="ARBA00023002"/>
    </source>
</evidence>
<evidence type="ECO:0000259" key="2">
    <source>
        <dbReference type="Pfam" id="PF00248"/>
    </source>
</evidence>
<organism evidence="3">
    <name type="scientific">Chlamydomonas euryale</name>
    <dbReference type="NCBI Taxonomy" id="1486919"/>
    <lineage>
        <taxon>Eukaryota</taxon>
        <taxon>Viridiplantae</taxon>
        <taxon>Chlorophyta</taxon>
        <taxon>core chlorophytes</taxon>
        <taxon>Chlorophyceae</taxon>
        <taxon>CS clade</taxon>
        <taxon>Chlamydomonadales</taxon>
        <taxon>Chlamydomonadaceae</taxon>
        <taxon>Chlamydomonas</taxon>
    </lineage>
</organism>
<name>A0A7R9VE59_9CHLO</name>